<keyword evidence="2" id="KW-0808">Transferase</keyword>
<dbReference type="GO" id="GO:0003964">
    <property type="term" value="F:RNA-directed DNA polymerase activity"/>
    <property type="evidence" value="ECO:0007669"/>
    <property type="project" value="UniProtKB-KW"/>
</dbReference>
<dbReference type="SUPFAM" id="SSF53098">
    <property type="entry name" value="Ribonuclease H-like"/>
    <property type="match status" value="1"/>
</dbReference>
<dbReference type="InterPro" id="IPR005135">
    <property type="entry name" value="Endo/exonuclease/phosphatase"/>
</dbReference>
<name>A0A3M7RRN4_BRAPC</name>
<dbReference type="PANTHER" id="PTHR33776">
    <property type="entry name" value="ENDO/EXONUCLEASE/PHOSPHATASE DOMAIN-CONTAINING PROTEIN"/>
    <property type="match status" value="1"/>
</dbReference>
<keyword evidence="3" id="KW-1185">Reference proteome</keyword>
<comment type="caution">
    <text evidence="2">The sequence shown here is derived from an EMBL/GenBank/DDBJ whole genome shotgun (WGS) entry which is preliminary data.</text>
</comment>
<dbReference type="GO" id="GO:0017111">
    <property type="term" value="F:ribonucleoside triphosphate phosphatase activity"/>
    <property type="evidence" value="ECO:0007669"/>
    <property type="project" value="UniProtKB-EC"/>
</dbReference>
<dbReference type="Gene3D" id="3.60.10.10">
    <property type="entry name" value="Endonuclease/exonuclease/phosphatase"/>
    <property type="match status" value="1"/>
</dbReference>
<accession>A0A3M7RRN4</accession>
<protein>
    <submittedName>
        <fullName evidence="2">Reverse transcriptase</fullName>
        <ecNumber evidence="2">3.6.1.15</ecNumber>
    </submittedName>
</protein>
<dbReference type="EC" id="3.6.1.15" evidence="2"/>
<reference evidence="2 3" key="1">
    <citation type="journal article" date="2018" name="Sci. Rep.">
        <title>Genomic signatures of local adaptation to the degree of environmental predictability in rotifers.</title>
        <authorList>
            <person name="Franch-Gras L."/>
            <person name="Hahn C."/>
            <person name="Garcia-Roger E.M."/>
            <person name="Carmona M.J."/>
            <person name="Serra M."/>
            <person name="Gomez A."/>
        </authorList>
    </citation>
    <scope>NUCLEOTIDE SEQUENCE [LARGE SCALE GENOMIC DNA]</scope>
    <source>
        <strain evidence="2">HYR1</strain>
    </source>
</reference>
<dbReference type="AlphaFoldDB" id="A0A3M7RRN4"/>
<organism evidence="2 3">
    <name type="scientific">Brachionus plicatilis</name>
    <name type="common">Marine rotifer</name>
    <name type="synonym">Brachionus muelleri</name>
    <dbReference type="NCBI Taxonomy" id="10195"/>
    <lineage>
        <taxon>Eukaryota</taxon>
        <taxon>Metazoa</taxon>
        <taxon>Spiralia</taxon>
        <taxon>Gnathifera</taxon>
        <taxon>Rotifera</taxon>
        <taxon>Eurotatoria</taxon>
        <taxon>Monogononta</taxon>
        <taxon>Pseudotrocha</taxon>
        <taxon>Ploima</taxon>
        <taxon>Brachionidae</taxon>
        <taxon>Brachionus</taxon>
    </lineage>
</organism>
<gene>
    <name evidence="2" type="ORF">BpHYR1_039666</name>
</gene>
<sequence length="402" mass="47054">MVKPSKESFICPDCSKSYLSQAWFKKHLLKCGTLDRNKFKIKEKKTPRKIECVNFDPTPFNGDLLPLVFNFEDEFFYQRKNTPNFPNYLEDLKNFGARNSRFLRIVHLNVNSLFLKKNELLEVVSLGLYDLISINETKLDDSIPSSFFSHPNYRNLRRDRLKDGGGVMVLVKKNIRVIKTEISLNFEGIIVALMAKRQQINVLCCYKPPSLRNKDFLDFLEHFIFSINTNDRFLIIGDLNLDPMFSNFLENFSLKTVTKDPTRIGITYNKTEKICLLLEPFNQATRDLSYDKQVCVSSVYPCFTQMEENLRSFSSSIEFETMKVAIDEMVKKFEIYWPKIKEFSIHCHSLDPRFKLLYIKGREPKRLAKKILLDCFERYLGENIETDEIPITPSLTRPKSLA</sequence>
<keyword evidence="2" id="KW-0695">RNA-directed DNA polymerase</keyword>
<dbReference type="InterPro" id="IPR012337">
    <property type="entry name" value="RNaseH-like_sf"/>
</dbReference>
<keyword evidence="2" id="KW-0378">Hydrolase</keyword>
<keyword evidence="2" id="KW-0548">Nucleotidyltransferase</keyword>
<dbReference type="Pfam" id="PF03372">
    <property type="entry name" value="Exo_endo_phos"/>
    <property type="match status" value="1"/>
</dbReference>
<dbReference type="InterPro" id="IPR036691">
    <property type="entry name" value="Endo/exonu/phosph_ase_sf"/>
</dbReference>
<dbReference type="PANTHER" id="PTHR33776:SF4">
    <property type="entry name" value="ENDONUCLEASE_EXONUCLEASE_PHOSPHATASE DOMAIN-CONTAINING PROTEIN"/>
    <property type="match status" value="1"/>
</dbReference>
<proteinExistence type="predicted"/>
<dbReference type="EMBL" id="REGN01002779">
    <property type="protein sequence ID" value="RNA26201.1"/>
    <property type="molecule type" value="Genomic_DNA"/>
</dbReference>
<dbReference type="OrthoDB" id="5981979at2759"/>
<evidence type="ECO:0000313" key="3">
    <source>
        <dbReference type="Proteomes" id="UP000276133"/>
    </source>
</evidence>
<evidence type="ECO:0000259" key="1">
    <source>
        <dbReference type="Pfam" id="PF03372"/>
    </source>
</evidence>
<feature type="domain" description="Endonuclease/exonuclease/phosphatase" evidence="1">
    <location>
        <begin position="108"/>
        <end position="245"/>
    </location>
</feature>
<evidence type="ECO:0000313" key="2">
    <source>
        <dbReference type="EMBL" id="RNA26201.1"/>
    </source>
</evidence>
<dbReference type="Proteomes" id="UP000276133">
    <property type="component" value="Unassembled WGS sequence"/>
</dbReference>
<dbReference type="SUPFAM" id="SSF56219">
    <property type="entry name" value="DNase I-like"/>
    <property type="match status" value="1"/>
</dbReference>